<keyword evidence="6 9" id="KW-0067">ATP-binding</keyword>
<feature type="coiled-coil region" evidence="11">
    <location>
        <begin position="222"/>
        <end position="249"/>
    </location>
</feature>
<evidence type="ECO:0000256" key="2">
    <source>
        <dbReference type="ARBA" id="ARBA00007381"/>
    </source>
</evidence>
<feature type="region of interest" description="Disordered" evidence="12">
    <location>
        <begin position="577"/>
        <end position="612"/>
    </location>
</feature>
<comment type="similarity">
    <text evidence="2 9 10">Belongs to the heat shock protein 70 family.</text>
</comment>
<evidence type="ECO:0000256" key="6">
    <source>
        <dbReference type="ARBA" id="ARBA00022840"/>
    </source>
</evidence>
<sequence length="612" mass="66071">MSKIIGIDLGTTNSCVAVLEGGEPKVIANAEGARTTPSVVAFKNGERQVGEVAKRQSITNPNTIMSVKRHMGTDYKVEVEGKNYTPQEISAIILQHLKSYAEAYLGEEVTKAVITVPAYFNDAERQATKDAGKIAGLEVERIINEPTAAALAYGLDKTDEDQTILVYDLGGGTFDVSVLELGDGVFEVRSTAGDNRLGGDDFDQVIIDHLVAEFKKENGIDLSKDKMALQRLKDAAEKAKKDLSGVSSTQISLPFITAGDAGPLHLELTLTRAKFEELSADLVERTMTPVRQSLKDAGLSASEIDKVILVGGSTRIPAVQEAIKKETGKEPHKGVNPDEVVALGAAIQGGVITGDVKDVVLLDVTPLSLGIETMGGVFTKLIERNTTIPTSKSQVFSTAADNQTAVDIHVLQGERPMAADNKTLGRFQLTDIPPAPRGVPQIEVSFDIDKNGIVNVRAKDMGTGKEQNITIKSSSGLSDDEIEKMVKEAEENAEADAKKKEEIEVRNEADQLVFTTEKTLKDLEGKIDEEQVKKANDAKDALKAAIEKGELEDIKAKKDELQTIVQELTTKLYEEAAKQAQAQQEGAEGAQKADDNVVDAEYEEVNDDQEKK</sequence>
<dbReference type="InterPro" id="IPR029048">
    <property type="entry name" value="HSP70_C_sf"/>
</dbReference>
<dbReference type="NCBIfam" id="NF001413">
    <property type="entry name" value="PRK00290.1"/>
    <property type="match status" value="1"/>
</dbReference>
<dbReference type="SUPFAM" id="SSF100934">
    <property type="entry name" value="Heat shock protein 70kD (HSP70), C-terminal subdomain"/>
    <property type="match status" value="1"/>
</dbReference>
<evidence type="ECO:0000256" key="8">
    <source>
        <dbReference type="ARBA" id="ARBA00023186"/>
    </source>
</evidence>
<dbReference type="AlphaFoldDB" id="A0AB39IYN2"/>
<organism evidence="13">
    <name type="scientific">Bacillus aerius</name>
    <dbReference type="NCBI Taxonomy" id="293388"/>
    <lineage>
        <taxon>Bacteria</taxon>
        <taxon>Bacillati</taxon>
        <taxon>Bacillota</taxon>
        <taxon>Bacilli</taxon>
        <taxon>Bacillales</taxon>
        <taxon>Bacillaceae</taxon>
        <taxon>Bacillus</taxon>
    </lineage>
</organism>
<dbReference type="Gene3D" id="3.90.640.10">
    <property type="entry name" value="Actin, Chain A, domain 4"/>
    <property type="match status" value="1"/>
</dbReference>
<feature type="coiled-coil region" evidence="11">
    <location>
        <begin position="532"/>
        <end position="571"/>
    </location>
</feature>
<keyword evidence="4 9" id="KW-0597">Phosphoprotein</keyword>
<comment type="induction">
    <text evidence="9">By stress conditions e.g. heat shock.</text>
</comment>
<dbReference type="InterPro" id="IPR043129">
    <property type="entry name" value="ATPase_NBD"/>
</dbReference>
<feature type="compositionally biased region" description="Low complexity" evidence="12">
    <location>
        <begin position="578"/>
        <end position="590"/>
    </location>
</feature>
<evidence type="ECO:0000256" key="12">
    <source>
        <dbReference type="SAM" id="MobiDB-lite"/>
    </source>
</evidence>
<comment type="function">
    <text evidence="1 9">Acts as a chaperone.</text>
</comment>
<dbReference type="Gene3D" id="3.30.420.40">
    <property type="match status" value="2"/>
</dbReference>
<dbReference type="InterPro" id="IPR012725">
    <property type="entry name" value="Chaperone_DnaK"/>
</dbReference>
<evidence type="ECO:0000256" key="7">
    <source>
        <dbReference type="ARBA" id="ARBA00023016"/>
    </source>
</evidence>
<accession>A0AB39IYN2</accession>
<dbReference type="RefSeq" id="WP_008342469.1">
    <property type="nucleotide sequence ID" value="NZ_CP162911.1"/>
</dbReference>
<keyword evidence="8 9" id="KW-0143">Chaperone</keyword>
<dbReference type="InterPro" id="IPR029047">
    <property type="entry name" value="HSP70_peptide-bd_sf"/>
</dbReference>
<dbReference type="PROSITE" id="PS00297">
    <property type="entry name" value="HSP70_1"/>
    <property type="match status" value="1"/>
</dbReference>
<feature type="compositionally biased region" description="Acidic residues" evidence="12">
    <location>
        <begin position="596"/>
        <end position="612"/>
    </location>
</feature>
<name>A0AB39IYN2_9BACI</name>
<dbReference type="Pfam" id="PF00012">
    <property type="entry name" value="HSP70"/>
    <property type="match status" value="1"/>
</dbReference>
<dbReference type="FunFam" id="1.20.1270.10:FF:000001">
    <property type="entry name" value="Molecular chaperone DnaK"/>
    <property type="match status" value="1"/>
</dbReference>
<evidence type="ECO:0000256" key="10">
    <source>
        <dbReference type="RuleBase" id="RU003322"/>
    </source>
</evidence>
<protein>
    <recommendedName>
        <fullName evidence="3 9">Chaperone protein DnaK</fullName>
    </recommendedName>
    <alternativeName>
        <fullName evidence="9">HSP70</fullName>
    </alternativeName>
    <alternativeName>
        <fullName evidence="9">Heat shock 70 kDa protein</fullName>
    </alternativeName>
    <alternativeName>
        <fullName evidence="9">Heat shock protein 70</fullName>
    </alternativeName>
</protein>
<dbReference type="PANTHER" id="PTHR19375">
    <property type="entry name" value="HEAT SHOCK PROTEIN 70KDA"/>
    <property type="match status" value="1"/>
</dbReference>
<dbReference type="InterPro" id="IPR013126">
    <property type="entry name" value="Hsp_70_fam"/>
</dbReference>
<dbReference type="CDD" id="cd10234">
    <property type="entry name" value="ASKHA_NBD_HSP70_DnaK-like"/>
    <property type="match status" value="1"/>
</dbReference>
<dbReference type="GO" id="GO:0005524">
    <property type="term" value="F:ATP binding"/>
    <property type="evidence" value="ECO:0007669"/>
    <property type="project" value="UniProtKB-UniRule"/>
</dbReference>
<dbReference type="Gene3D" id="2.60.34.10">
    <property type="entry name" value="Substrate Binding Domain Of DNAk, Chain A, domain 1"/>
    <property type="match status" value="1"/>
</dbReference>
<keyword evidence="7 9" id="KW-0346">Stress response</keyword>
<dbReference type="PROSITE" id="PS00329">
    <property type="entry name" value="HSP70_2"/>
    <property type="match status" value="1"/>
</dbReference>
<dbReference type="FunFam" id="3.90.640.10:FF:000003">
    <property type="entry name" value="Molecular chaperone DnaK"/>
    <property type="match status" value="1"/>
</dbReference>
<keyword evidence="5 9" id="KW-0547">Nucleotide-binding</keyword>
<feature type="modified residue" description="Phosphothreonine; by autocatalysis" evidence="9">
    <location>
        <position position="173"/>
    </location>
</feature>
<dbReference type="FunFam" id="2.60.34.10:FF:000014">
    <property type="entry name" value="Chaperone protein DnaK HSP70"/>
    <property type="match status" value="1"/>
</dbReference>
<dbReference type="Gene3D" id="1.20.1270.10">
    <property type="match status" value="1"/>
</dbReference>
<evidence type="ECO:0000256" key="11">
    <source>
        <dbReference type="SAM" id="Coils"/>
    </source>
</evidence>
<dbReference type="GO" id="GO:0140662">
    <property type="term" value="F:ATP-dependent protein folding chaperone"/>
    <property type="evidence" value="ECO:0007669"/>
    <property type="project" value="InterPro"/>
</dbReference>
<dbReference type="NCBIfam" id="TIGR02350">
    <property type="entry name" value="prok_dnaK"/>
    <property type="match status" value="1"/>
</dbReference>
<evidence type="ECO:0000256" key="5">
    <source>
        <dbReference type="ARBA" id="ARBA00022741"/>
    </source>
</evidence>
<evidence type="ECO:0000256" key="9">
    <source>
        <dbReference type="HAMAP-Rule" id="MF_00332"/>
    </source>
</evidence>
<dbReference type="SUPFAM" id="SSF100920">
    <property type="entry name" value="Heat shock protein 70kD (HSP70), peptide-binding domain"/>
    <property type="match status" value="1"/>
</dbReference>
<dbReference type="HAMAP" id="MF_00332">
    <property type="entry name" value="DnaK"/>
    <property type="match status" value="1"/>
</dbReference>
<dbReference type="FunFam" id="3.30.420.40:FF:000071">
    <property type="entry name" value="Molecular chaperone DnaK"/>
    <property type="match status" value="1"/>
</dbReference>
<evidence type="ECO:0000313" key="13">
    <source>
        <dbReference type="EMBL" id="XDL60026.1"/>
    </source>
</evidence>
<dbReference type="PROSITE" id="PS01036">
    <property type="entry name" value="HSP70_3"/>
    <property type="match status" value="1"/>
</dbReference>
<dbReference type="GeneID" id="66363855"/>
<gene>
    <name evidence="9 13" type="primary">dnaK</name>
    <name evidence="13" type="ORF">AB4922_11595</name>
</gene>
<evidence type="ECO:0000256" key="1">
    <source>
        <dbReference type="ARBA" id="ARBA00002290"/>
    </source>
</evidence>
<proteinExistence type="evidence at transcript level"/>
<dbReference type="EMBL" id="CP162911">
    <property type="protein sequence ID" value="XDL60026.1"/>
    <property type="molecule type" value="Genomic_DNA"/>
</dbReference>
<dbReference type="InterPro" id="IPR018181">
    <property type="entry name" value="Heat_shock_70_CS"/>
</dbReference>
<reference evidence="13" key="1">
    <citation type="submission" date="2024-07" db="EMBL/GenBank/DDBJ databases">
        <authorList>
            <person name="Wang K."/>
            <person name="Liang S."/>
            <person name="Wang S."/>
        </authorList>
    </citation>
    <scope>NUCLEOTIDE SEQUENCE</scope>
    <source>
        <strain evidence="13">KW1</strain>
    </source>
</reference>
<evidence type="ECO:0000256" key="4">
    <source>
        <dbReference type="ARBA" id="ARBA00022553"/>
    </source>
</evidence>
<dbReference type="PRINTS" id="PR00301">
    <property type="entry name" value="HEATSHOCK70"/>
</dbReference>
<evidence type="ECO:0000256" key="3">
    <source>
        <dbReference type="ARBA" id="ARBA00014415"/>
    </source>
</evidence>
<keyword evidence="11" id="KW-0175">Coiled coil</keyword>
<dbReference type="SUPFAM" id="SSF53067">
    <property type="entry name" value="Actin-like ATPase domain"/>
    <property type="match status" value="2"/>
</dbReference>
<dbReference type="GO" id="GO:0051082">
    <property type="term" value="F:unfolded protein binding"/>
    <property type="evidence" value="ECO:0007669"/>
    <property type="project" value="InterPro"/>
</dbReference>